<dbReference type="PROSITE" id="PS51257">
    <property type="entry name" value="PROKAR_LIPOPROTEIN"/>
    <property type="match status" value="1"/>
</dbReference>
<feature type="signal peptide" evidence="1">
    <location>
        <begin position="1"/>
        <end position="30"/>
    </location>
</feature>
<evidence type="ECO:0000256" key="1">
    <source>
        <dbReference type="SAM" id="SignalP"/>
    </source>
</evidence>
<evidence type="ECO:0000313" key="2">
    <source>
        <dbReference type="EMBL" id="QOZ73053.1"/>
    </source>
</evidence>
<evidence type="ECO:0000313" key="3">
    <source>
        <dbReference type="Proteomes" id="UP000594015"/>
    </source>
</evidence>
<keyword evidence="1" id="KW-0732">Signal</keyword>
<accession>A0AAE7P0G7</accession>
<feature type="chain" id="PRO_5042287265" description="DUF4397 domain-containing protein" evidence="1">
    <location>
        <begin position="31"/>
        <end position="252"/>
    </location>
</feature>
<dbReference type="EMBL" id="CP030050">
    <property type="protein sequence ID" value="QOZ73053.1"/>
    <property type="molecule type" value="Genomic_DNA"/>
</dbReference>
<sequence length="252" mass="27656">MRTVRLGTKIPARWRAFVCGLAFLASCVLAASASAWVPHLPQLFSTALTPDPDAVLPAPTRYSYREILTTTMLDVDAPLRTRLITRIPANLGDVLAFYRIELGKRGWQEQHDGAVVTADRVHLAFASPLGPAMLELDRTDTGTSIRLVQRNRDAATKARVMPEAGRAALMFTNLGSKDVVFVLDNRAITLPARAGKERPQAPLFNLPPGKYPYALKIEGRPDRDTTIDLVAGDAWDVTVGPDGELWSPLQLY</sequence>
<reference evidence="2 3" key="1">
    <citation type="submission" date="2018-06" db="EMBL/GenBank/DDBJ databases">
        <title>Comparative genomics of Bradyrhizobium nodulating Arachidis hypogaea.</title>
        <authorList>
            <person name="Li Y."/>
        </authorList>
    </citation>
    <scope>NUCLEOTIDE SEQUENCE [LARGE SCALE GENOMIC DNA]</scope>
    <source>
        <strain evidence="2 3">CCBAU 051107</strain>
    </source>
</reference>
<dbReference type="RefSeq" id="WP_092212374.1">
    <property type="nucleotide sequence ID" value="NZ_CP030050.1"/>
</dbReference>
<dbReference type="AlphaFoldDB" id="A0AAE7P0G7"/>
<name>A0AAE7P0G7_9BRAD</name>
<proteinExistence type="predicted"/>
<protein>
    <recommendedName>
        <fullName evidence="4">DUF4397 domain-containing protein</fullName>
    </recommendedName>
</protein>
<dbReference type="KEGG" id="barh:WN72_00020"/>
<evidence type="ECO:0008006" key="4">
    <source>
        <dbReference type="Google" id="ProtNLM"/>
    </source>
</evidence>
<gene>
    <name evidence="2" type="ORF">WN72_00020</name>
</gene>
<organism evidence="2 3">
    <name type="scientific">Bradyrhizobium arachidis</name>
    <dbReference type="NCBI Taxonomy" id="858423"/>
    <lineage>
        <taxon>Bacteria</taxon>
        <taxon>Pseudomonadati</taxon>
        <taxon>Pseudomonadota</taxon>
        <taxon>Alphaproteobacteria</taxon>
        <taxon>Hyphomicrobiales</taxon>
        <taxon>Nitrobacteraceae</taxon>
        <taxon>Bradyrhizobium</taxon>
    </lineage>
</organism>
<dbReference type="Proteomes" id="UP000594015">
    <property type="component" value="Chromosome"/>
</dbReference>